<evidence type="ECO:0000313" key="1">
    <source>
        <dbReference type="EMBL" id="JAD46177.1"/>
    </source>
</evidence>
<dbReference type="EMBL" id="GBRH01251718">
    <property type="protein sequence ID" value="JAD46177.1"/>
    <property type="molecule type" value="Transcribed_RNA"/>
</dbReference>
<reference evidence="1" key="2">
    <citation type="journal article" date="2015" name="Data Brief">
        <title>Shoot transcriptome of the giant reed, Arundo donax.</title>
        <authorList>
            <person name="Barrero R.A."/>
            <person name="Guerrero F.D."/>
            <person name="Moolhuijzen P."/>
            <person name="Goolsby J.A."/>
            <person name="Tidwell J."/>
            <person name="Bellgard S.E."/>
            <person name="Bellgard M.I."/>
        </authorList>
    </citation>
    <scope>NUCLEOTIDE SEQUENCE</scope>
    <source>
        <tissue evidence="1">Shoot tissue taken approximately 20 cm above the soil surface</tissue>
    </source>
</reference>
<proteinExistence type="predicted"/>
<dbReference type="AlphaFoldDB" id="A0A0A9AGG8"/>
<name>A0A0A9AGG8_ARUDO</name>
<accession>A0A0A9AGG8</accession>
<organism evidence="1">
    <name type="scientific">Arundo donax</name>
    <name type="common">Giant reed</name>
    <name type="synonym">Donax arundinaceus</name>
    <dbReference type="NCBI Taxonomy" id="35708"/>
    <lineage>
        <taxon>Eukaryota</taxon>
        <taxon>Viridiplantae</taxon>
        <taxon>Streptophyta</taxon>
        <taxon>Embryophyta</taxon>
        <taxon>Tracheophyta</taxon>
        <taxon>Spermatophyta</taxon>
        <taxon>Magnoliopsida</taxon>
        <taxon>Liliopsida</taxon>
        <taxon>Poales</taxon>
        <taxon>Poaceae</taxon>
        <taxon>PACMAD clade</taxon>
        <taxon>Arundinoideae</taxon>
        <taxon>Arundineae</taxon>
        <taxon>Arundo</taxon>
    </lineage>
</organism>
<protein>
    <submittedName>
        <fullName evidence="1">Uncharacterized protein</fullName>
    </submittedName>
</protein>
<sequence>MLIRERLWTHTKYLHDQNNEYLCKCSKC</sequence>
<reference evidence="1" key="1">
    <citation type="submission" date="2014-09" db="EMBL/GenBank/DDBJ databases">
        <authorList>
            <person name="Magalhaes I.L.F."/>
            <person name="Oliveira U."/>
            <person name="Santos F.R."/>
            <person name="Vidigal T.H.D.A."/>
            <person name="Brescovit A.D."/>
            <person name="Santos A.J."/>
        </authorList>
    </citation>
    <scope>NUCLEOTIDE SEQUENCE</scope>
    <source>
        <tissue evidence="1">Shoot tissue taken approximately 20 cm above the soil surface</tissue>
    </source>
</reference>